<comment type="caution">
    <text evidence="1">The sequence shown here is derived from an EMBL/GenBank/DDBJ whole genome shotgun (WGS) entry which is preliminary data.</text>
</comment>
<name>A0A2G8KFI5_STIJA</name>
<dbReference type="Proteomes" id="UP000230750">
    <property type="component" value="Unassembled WGS sequence"/>
</dbReference>
<sequence>VDDVDTVKRICTELVDIDSDDSEVLQRCTIQLLENASYHDIPISELLLEVSYCKVDKGDIVLQSGLCLPTLSTLEKLSVVANTDELTEEDVIGLLNYGVQSKRFKELCCDSFMVLYCKLPTSISPEMIPETARSRNIKVCWPDTTCQLDLRSGKWKQVGDKMVNAEDIQAITELCSSPVFINNESSQESQKSTIELLKKASRHDIPIYGVYLVQSFNKVDEDDITLYSGLSLPILTSIEMMTIHEEGEK</sequence>
<evidence type="ECO:0000313" key="2">
    <source>
        <dbReference type="Proteomes" id="UP000230750"/>
    </source>
</evidence>
<dbReference type="AlphaFoldDB" id="A0A2G8KFI5"/>
<evidence type="ECO:0000313" key="1">
    <source>
        <dbReference type="EMBL" id="PIK46725.1"/>
    </source>
</evidence>
<protein>
    <submittedName>
        <fullName evidence="1">Uncharacterized protein</fullName>
    </submittedName>
</protein>
<organism evidence="1 2">
    <name type="scientific">Stichopus japonicus</name>
    <name type="common">Sea cucumber</name>
    <dbReference type="NCBI Taxonomy" id="307972"/>
    <lineage>
        <taxon>Eukaryota</taxon>
        <taxon>Metazoa</taxon>
        <taxon>Echinodermata</taxon>
        <taxon>Eleutherozoa</taxon>
        <taxon>Echinozoa</taxon>
        <taxon>Holothuroidea</taxon>
        <taxon>Aspidochirotacea</taxon>
        <taxon>Aspidochirotida</taxon>
        <taxon>Stichopodidae</taxon>
        <taxon>Apostichopus</taxon>
    </lineage>
</organism>
<feature type="non-terminal residue" evidence="1">
    <location>
        <position position="1"/>
    </location>
</feature>
<gene>
    <name evidence="1" type="ORF">BSL78_16414</name>
</gene>
<reference evidence="1 2" key="1">
    <citation type="journal article" date="2017" name="PLoS Biol.">
        <title>The sea cucumber genome provides insights into morphological evolution and visceral regeneration.</title>
        <authorList>
            <person name="Zhang X."/>
            <person name="Sun L."/>
            <person name="Yuan J."/>
            <person name="Sun Y."/>
            <person name="Gao Y."/>
            <person name="Zhang L."/>
            <person name="Li S."/>
            <person name="Dai H."/>
            <person name="Hamel J.F."/>
            <person name="Liu C."/>
            <person name="Yu Y."/>
            <person name="Liu S."/>
            <person name="Lin W."/>
            <person name="Guo K."/>
            <person name="Jin S."/>
            <person name="Xu P."/>
            <person name="Storey K.B."/>
            <person name="Huan P."/>
            <person name="Zhang T."/>
            <person name="Zhou Y."/>
            <person name="Zhang J."/>
            <person name="Lin C."/>
            <person name="Li X."/>
            <person name="Xing L."/>
            <person name="Huo D."/>
            <person name="Sun M."/>
            <person name="Wang L."/>
            <person name="Mercier A."/>
            <person name="Li F."/>
            <person name="Yang H."/>
            <person name="Xiang J."/>
        </authorList>
    </citation>
    <scope>NUCLEOTIDE SEQUENCE [LARGE SCALE GENOMIC DNA]</scope>
    <source>
        <strain evidence="1">Shaxun</strain>
        <tissue evidence="1">Muscle</tissue>
    </source>
</reference>
<dbReference type="EMBL" id="MRZV01000625">
    <property type="protein sequence ID" value="PIK46725.1"/>
    <property type="molecule type" value="Genomic_DNA"/>
</dbReference>
<accession>A0A2G8KFI5</accession>
<keyword evidence="2" id="KW-1185">Reference proteome</keyword>
<proteinExistence type="predicted"/>